<accession>A0ABZ2QE13</accession>
<name>A0ABZ2QE13_9ACTN</name>
<dbReference type="RefSeq" id="WP_407284987.1">
    <property type="nucleotide sequence ID" value="NZ_CP147982.1"/>
</dbReference>
<gene>
    <name evidence="1" type="ORF">WAB15_01540</name>
</gene>
<dbReference type="EMBL" id="CP147982">
    <property type="protein sequence ID" value="WXK74757.1"/>
    <property type="molecule type" value="Genomic_DNA"/>
</dbReference>
<sequence>MTMFFQGTRLWLRELGVPDSDPDTNAMASGRTFSDGCHWRFEAPTVNTVEAVETLLSQSVRRGFTINRVTETFGLSRHTLGEIRDYVALGREYGAQILMSVGPRAV</sequence>
<proteinExistence type="predicted"/>
<dbReference type="Proteomes" id="UP001626628">
    <property type="component" value="Chromosome"/>
</dbReference>
<reference evidence="1 2" key="1">
    <citation type="submission" date="2024-03" db="EMBL/GenBank/DDBJ databases">
        <title>The complete genome of Streptomyces sirii sp.nov.</title>
        <authorList>
            <person name="Zakalyukina Y.V."/>
            <person name="Belik A.R."/>
            <person name="Biryukov M.V."/>
            <person name="Baturina O.A."/>
            <person name="Kabilov M.R."/>
        </authorList>
    </citation>
    <scope>NUCLEOTIDE SEQUENCE [LARGE SCALE GENOMIC DNA]</scope>
    <source>
        <strain evidence="1 2">BP-8</strain>
    </source>
</reference>
<protein>
    <submittedName>
        <fullName evidence="1">Uncharacterized protein</fullName>
    </submittedName>
</protein>
<organism evidence="1 2">
    <name type="scientific">Streptomyces sirii</name>
    <dbReference type="NCBI Taxonomy" id="3127701"/>
    <lineage>
        <taxon>Bacteria</taxon>
        <taxon>Bacillati</taxon>
        <taxon>Actinomycetota</taxon>
        <taxon>Actinomycetes</taxon>
        <taxon>Kitasatosporales</taxon>
        <taxon>Streptomycetaceae</taxon>
        <taxon>Streptomyces</taxon>
    </lineage>
</organism>
<evidence type="ECO:0000313" key="2">
    <source>
        <dbReference type="Proteomes" id="UP001626628"/>
    </source>
</evidence>
<keyword evidence="2" id="KW-1185">Reference proteome</keyword>
<evidence type="ECO:0000313" key="1">
    <source>
        <dbReference type="EMBL" id="WXK74757.1"/>
    </source>
</evidence>